<proteinExistence type="predicted"/>
<feature type="compositionally biased region" description="Low complexity" evidence="2">
    <location>
        <begin position="39"/>
        <end position="65"/>
    </location>
</feature>
<accession>A0A9W6WYW9</accession>
<organism evidence="3 4">
    <name type="scientific">Phytophthora fragariaefolia</name>
    <dbReference type="NCBI Taxonomy" id="1490495"/>
    <lineage>
        <taxon>Eukaryota</taxon>
        <taxon>Sar</taxon>
        <taxon>Stramenopiles</taxon>
        <taxon>Oomycota</taxon>
        <taxon>Peronosporomycetes</taxon>
        <taxon>Peronosporales</taxon>
        <taxon>Peronosporaceae</taxon>
        <taxon>Phytophthora</taxon>
    </lineage>
</organism>
<keyword evidence="4" id="KW-1185">Reference proteome</keyword>
<sequence length="495" mass="53981">MPQPPPALWEAAQQPSPSAHFEIGTPEATHSFLRPENLSSPRSSHTSPPSSRPSSPNTTSTTASPLRIHPSRGFVAPVVDLAPVGAEPNSLRSTLGIVSTALERTEAYDTLRADHAALQQAYLASTHRVEALEAGLRGTAEAAAPFVRFCQQRYDILRNTLATTRIRLADCQNALAERLDNAREVSDARERLAFQQRAHEDAVRDFHDKIDQFERQVAALKSSTAAASPHSSRSFQLLEAEVSKARADREAIAVELQQSRDTNRALKVSQQAWESSVSTLRRQVDALERLAVGLRDERDRQRDQLQARLRRTEAARDQLRDKVDRLTTQLSTATDEMYRAVASHNQVATELRSAPRSTPSLPIAVGDSANSAESDSADQAELLGPASVPASTPAIPTPTNGRSRARAAQGRDPSEGNPDGEQITGGEQNDSGAGHNQLLSDAALASLPVTHIPWDRWLPGYRARRQYQASDVAPWPLPDVLACSVLEMTVDALFR</sequence>
<protein>
    <submittedName>
        <fullName evidence="3">Unnamed protein product</fullName>
    </submittedName>
</protein>
<dbReference type="AlphaFoldDB" id="A0A9W6WYW9"/>
<evidence type="ECO:0000313" key="3">
    <source>
        <dbReference type="EMBL" id="GMF22049.1"/>
    </source>
</evidence>
<comment type="caution">
    <text evidence="3">The sequence shown here is derived from an EMBL/GenBank/DDBJ whole genome shotgun (WGS) entry which is preliminary data.</text>
</comment>
<keyword evidence="1" id="KW-0175">Coiled coil</keyword>
<feature type="coiled-coil region" evidence="1">
    <location>
        <begin position="277"/>
        <end position="336"/>
    </location>
</feature>
<name>A0A9W6WYW9_9STRA</name>
<dbReference type="OrthoDB" id="129404at2759"/>
<feature type="region of interest" description="Disordered" evidence="2">
    <location>
        <begin position="349"/>
        <end position="435"/>
    </location>
</feature>
<evidence type="ECO:0000256" key="2">
    <source>
        <dbReference type="SAM" id="MobiDB-lite"/>
    </source>
</evidence>
<gene>
    <name evidence="3" type="ORF">Pfra01_000313400</name>
</gene>
<feature type="compositionally biased region" description="Low complexity" evidence="2">
    <location>
        <begin position="367"/>
        <end position="380"/>
    </location>
</feature>
<reference evidence="3" key="1">
    <citation type="submission" date="2023-04" db="EMBL/GenBank/DDBJ databases">
        <title>Phytophthora fragariaefolia NBRC 109709.</title>
        <authorList>
            <person name="Ichikawa N."/>
            <person name="Sato H."/>
            <person name="Tonouchi N."/>
        </authorList>
    </citation>
    <scope>NUCLEOTIDE SEQUENCE</scope>
    <source>
        <strain evidence="3">NBRC 109709</strain>
    </source>
</reference>
<dbReference type="EMBL" id="BSXT01000244">
    <property type="protein sequence ID" value="GMF22049.1"/>
    <property type="molecule type" value="Genomic_DNA"/>
</dbReference>
<feature type="region of interest" description="Disordered" evidence="2">
    <location>
        <begin position="1"/>
        <end position="69"/>
    </location>
</feature>
<dbReference type="Proteomes" id="UP001165121">
    <property type="component" value="Unassembled WGS sequence"/>
</dbReference>
<evidence type="ECO:0000313" key="4">
    <source>
        <dbReference type="Proteomes" id="UP001165121"/>
    </source>
</evidence>
<evidence type="ECO:0000256" key="1">
    <source>
        <dbReference type="SAM" id="Coils"/>
    </source>
</evidence>